<keyword evidence="2" id="KW-0808">Transferase</keyword>
<protein>
    <submittedName>
        <fullName evidence="2">Glutathione S-transferase</fullName>
    </submittedName>
</protein>
<evidence type="ECO:0000313" key="2">
    <source>
        <dbReference type="EMBL" id="AFT72695.1"/>
    </source>
</evidence>
<dbReference type="AlphaFoldDB" id="K0CK12"/>
<dbReference type="CDD" id="cd00570">
    <property type="entry name" value="GST_N_family"/>
    <property type="match status" value="1"/>
</dbReference>
<dbReference type="HOGENOM" id="CLU_2152978_0_0_6"/>
<sequence>MTITLYGGEVSYFTGKVRAYLRWADLPFEEVIASADVYGQVILPSVGIPVIPVLRTQSGEILQDTTVITEGRRAACTDKRREPCFPANQTTPCRNIASATRTKPATLAPWT</sequence>
<dbReference type="GO" id="GO:0016740">
    <property type="term" value="F:transferase activity"/>
    <property type="evidence" value="ECO:0007669"/>
    <property type="project" value="UniProtKB-KW"/>
</dbReference>
<dbReference type="Gene3D" id="3.40.30.10">
    <property type="entry name" value="Glutaredoxin"/>
    <property type="match status" value="1"/>
</dbReference>
<evidence type="ECO:0000259" key="1">
    <source>
        <dbReference type="Pfam" id="PF13417"/>
    </source>
</evidence>
<dbReference type="Proteomes" id="UP000006286">
    <property type="component" value="Chromosome"/>
</dbReference>
<evidence type="ECO:0000313" key="3">
    <source>
        <dbReference type="Proteomes" id="UP000006286"/>
    </source>
</evidence>
<dbReference type="Pfam" id="PF13417">
    <property type="entry name" value="GST_N_3"/>
    <property type="match status" value="1"/>
</dbReference>
<dbReference type="OrthoDB" id="7054557at2"/>
<dbReference type="eggNOG" id="COG0625">
    <property type="taxonomic scope" value="Bacteria"/>
</dbReference>
<proteinExistence type="predicted"/>
<keyword evidence="3" id="KW-1185">Reference proteome</keyword>
<dbReference type="RefSeq" id="WP_014996746.1">
    <property type="nucleotide sequence ID" value="NC_018691.1"/>
</dbReference>
<accession>K0CK12</accession>
<reference evidence="2 3" key="1">
    <citation type="journal article" date="2012" name="J. Bacteriol.">
        <title>Complete genome sequence of Alcanivorax dieselolei type strain B5.</title>
        <authorList>
            <person name="Lai Q."/>
            <person name="Li W."/>
            <person name="Shao Z."/>
        </authorList>
    </citation>
    <scope>NUCLEOTIDE SEQUENCE [LARGE SCALE GENOMIC DNA]</scope>
    <source>
        <strain evidence="3">DSM 16502 / CGMCC 1.3690 / B-5</strain>
    </source>
</reference>
<gene>
    <name evidence="2" type="ordered locus">B5T_04436</name>
</gene>
<name>K0CK12_ALCDB</name>
<dbReference type="SUPFAM" id="SSF52833">
    <property type="entry name" value="Thioredoxin-like"/>
    <property type="match status" value="1"/>
</dbReference>
<dbReference type="EMBL" id="CP003466">
    <property type="protein sequence ID" value="AFT72695.1"/>
    <property type="molecule type" value="Genomic_DNA"/>
</dbReference>
<organism evidence="2 3">
    <name type="scientific">Alcanivorax dieselolei (strain DSM 16502 / CGMCC 1.3690 / MCCC 1A00001 / B-5)</name>
    <name type="common">Alloalcanivorax dieselolei</name>
    <dbReference type="NCBI Taxonomy" id="930169"/>
    <lineage>
        <taxon>Bacteria</taxon>
        <taxon>Pseudomonadati</taxon>
        <taxon>Pseudomonadota</taxon>
        <taxon>Gammaproteobacteria</taxon>
        <taxon>Oceanospirillales</taxon>
        <taxon>Alcanivoracaceae</taxon>
        <taxon>Alloalcanivorax</taxon>
    </lineage>
</organism>
<dbReference type="InterPro" id="IPR036249">
    <property type="entry name" value="Thioredoxin-like_sf"/>
</dbReference>
<dbReference type="InterPro" id="IPR004045">
    <property type="entry name" value="Glutathione_S-Trfase_N"/>
</dbReference>
<dbReference type="STRING" id="930169.B5T_04436"/>
<dbReference type="KEGG" id="adi:B5T_04436"/>
<feature type="domain" description="GST N-terminal" evidence="1">
    <location>
        <begin position="5"/>
        <end position="69"/>
    </location>
</feature>